<dbReference type="RefSeq" id="WP_091407145.1">
    <property type="nucleotide sequence ID" value="NZ_FOAB01000002.1"/>
</dbReference>
<dbReference type="EMBL" id="FOAB01000002">
    <property type="protein sequence ID" value="SEK93779.1"/>
    <property type="molecule type" value="Genomic_DNA"/>
</dbReference>
<dbReference type="STRING" id="1038014.SAMN04487910_1520"/>
<accession>A0A1H7L419</accession>
<evidence type="ECO:0000313" key="3">
    <source>
        <dbReference type="Proteomes" id="UP000198521"/>
    </source>
</evidence>
<sequence length="74" mass="8661">MDLLKKARDFQKRSMSNMSTSDRVSASREAKLLVLGINEIYKKSKDPYLMDIMKLITEKKRKIDKRLKGRLSIT</sequence>
<protein>
    <submittedName>
        <fullName evidence="2">Uncharacterized protein</fullName>
    </submittedName>
</protein>
<proteinExistence type="predicted"/>
<reference evidence="2 3" key="1">
    <citation type="submission" date="2016-10" db="EMBL/GenBank/DDBJ databases">
        <authorList>
            <person name="de Groot N.N."/>
        </authorList>
    </citation>
    <scope>NUCLEOTIDE SEQUENCE [LARGE SCALE GENOMIC DNA]</scope>
    <source>
        <strain evidence="2 3">DSM 25232</strain>
    </source>
</reference>
<keyword evidence="3" id="KW-1185">Reference proteome</keyword>
<dbReference type="OrthoDB" id="1451549at2"/>
<evidence type="ECO:0000313" key="2">
    <source>
        <dbReference type="EMBL" id="SEK93779.1"/>
    </source>
</evidence>
<organism evidence="2 3">
    <name type="scientific">Aquimarina amphilecti</name>
    <dbReference type="NCBI Taxonomy" id="1038014"/>
    <lineage>
        <taxon>Bacteria</taxon>
        <taxon>Pseudomonadati</taxon>
        <taxon>Bacteroidota</taxon>
        <taxon>Flavobacteriia</taxon>
        <taxon>Flavobacteriales</taxon>
        <taxon>Flavobacteriaceae</taxon>
        <taxon>Aquimarina</taxon>
    </lineage>
</organism>
<gene>
    <name evidence="2" type="ORF">SAMN04487910_1520</name>
</gene>
<dbReference type="AlphaFoldDB" id="A0A1H7L419"/>
<evidence type="ECO:0000256" key="1">
    <source>
        <dbReference type="SAM" id="MobiDB-lite"/>
    </source>
</evidence>
<feature type="compositionally biased region" description="Basic and acidic residues" evidence="1">
    <location>
        <begin position="1"/>
        <end position="12"/>
    </location>
</feature>
<feature type="compositionally biased region" description="Polar residues" evidence="1">
    <location>
        <begin position="13"/>
        <end position="24"/>
    </location>
</feature>
<name>A0A1H7L419_AQUAM</name>
<feature type="region of interest" description="Disordered" evidence="1">
    <location>
        <begin position="1"/>
        <end position="25"/>
    </location>
</feature>
<dbReference type="Proteomes" id="UP000198521">
    <property type="component" value="Unassembled WGS sequence"/>
</dbReference>